<dbReference type="Pfam" id="PF02412">
    <property type="entry name" value="TSP_3"/>
    <property type="match status" value="3"/>
</dbReference>
<evidence type="ECO:0000313" key="13">
    <source>
        <dbReference type="EMBL" id="MDG4946663.1"/>
    </source>
</evidence>
<dbReference type="Proteomes" id="UP001152599">
    <property type="component" value="Unassembled WGS sequence"/>
</dbReference>
<dbReference type="AlphaFoldDB" id="A0A9X4RV00"/>
<evidence type="ECO:0000259" key="12">
    <source>
        <dbReference type="PROSITE" id="PS51123"/>
    </source>
</evidence>
<dbReference type="SUPFAM" id="SSF56925">
    <property type="entry name" value="OMPA-like"/>
    <property type="match status" value="1"/>
</dbReference>
<dbReference type="InterPro" id="IPR028974">
    <property type="entry name" value="TSP_type-3_rpt"/>
</dbReference>
<evidence type="ECO:0000256" key="4">
    <source>
        <dbReference type="ARBA" id="ARBA00022692"/>
    </source>
</evidence>
<feature type="signal peptide" evidence="11">
    <location>
        <begin position="1"/>
        <end position="20"/>
    </location>
</feature>
<evidence type="ECO:0000256" key="11">
    <source>
        <dbReference type="SAM" id="SignalP"/>
    </source>
</evidence>
<evidence type="ECO:0000256" key="1">
    <source>
        <dbReference type="ARBA" id="ARBA00004571"/>
    </source>
</evidence>
<sequence>MKKFNQLLLLFLLISAGVHAQEVNEDEIQVQPISNHYDWQIGISMFATDHTSVRGFGDGFFDFDDYSVVPFPAKLTIVKGLNRSFDMDVSANLGQIDNKRLNVENEFMVNGTLGLRYRLANGYILNPTSWFDPYLRVGAGIHHLDYQDMEFANVVDEQGHPISNGAVAASDHFAMTGGLGINFWFAEKFGANIMSEYYHMRGMEGDNIDFFQHSAGLVFRFGKLDRDGDGIPDREDECPDTPGLAKFNGCPDTDGDGLPDHEDECPLEPGPIENNGCPYQDRDGDGILDDVDECPDTPGLIEYDGCPPPIRVIEEPEPEAPKQIVFEDVLFEFDSFTIKMSEYGSIEEAAAEIKATDGFYYVDGHTDVRGADAYNDKLSQRRAQAVADALIKEGVDASKLQVRGMGERFPICNEDTEECHEINRRVEILRKN</sequence>
<evidence type="ECO:0000256" key="7">
    <source>
        <dbReference type="ARBA" id="ARBA00023114"/>
    </source>
</evidence>
<keyword evidence="4" id="KW-0812">Transmembrane</keyword>
<evidence type="ECO:0000256" key="9">
    <source>
        <dbReference type="ARBA" id="ARBA00023237"/>
    </source>
</evidence>
<dbReference type="InterPro" id="IPR027385">
    <property type="entry name" value="Beta-barrel_OMP"/>
</dbReference>
<dbReference type="SUPFAM" id="SSF103647">
    <property type="entry name" value="TSP type-3 repeat"/>
    <property type="match status" value="1"/>
</dbReference>
<accession>A0A9X4RV00</accession>
<evidence type="ECO:0000256" key="3">
    <source>
        <dbReference type="ARBA" id="ARBA00022452"/>
    </source>
</evidence>
<evidence type="ECO:0000256" key="8">
    <source>
        <dbReference type="ARBA" id="ARBA00023136"/>
    </source>
</evidence>
<dbReference type="Pfam" id="PF13505">
    <property type="entry name" value="OMP_b-brl"/>
    <property type="match status" value="1"/>
</dbReference>
<dbReference type="Gene3D" id="4.10.1080.10">
    <property type="entry name" value="TSP type-3 repeat"/>
    <property type="match status" value="1"/>
</dbReference>
<dbReference type="Pfam" id="PF00691">
    <property type="entry name" value="OmpA"/>
    <property type="match status" value="1"/>
</dbReference>
<keyword evidence="3" id="KW-1134">Transmembrane beta strand</keyword>
<keyword evidence="9" id="KW-0998">Cell outer membrane</keyword>
<dbReference type="EMBL" id="JANCMU010000006">
    <property type="protein sequence ID" value="MDG4946663.1"/>
    <property type="molecule type" value="Genomic_DNA"/>
</dbReference>
<comment type="caution">
    <text evidence="13">The sequence shown here is derived from an EMBL/GenBank/DDBJ whole genome shotgun (WGS) entry which is preliminary data.</text>
</comment>
<dbReference type="GO" id="GO:0006811">
    <property type="term" value="P:monoatomic ion transport"/>
    <property type="evidence" value="ECO:0007669"/>
    <property type="project" value="UniProtKB-KW"/>
</dbReference>
<dbReference type="GO" id="GO:0046930">
    <property type="term" value="C:pore complex"/>
    <property type="evidence" value="ECO:0007669"/>
    <property type="project" value="UniProtKB-KW"/>
</dbReference>
<dbReference type="GO" id="GO:0007155">
    <property type="term" value="P:cell adhesion"/>
    <property type="evidence" value="ECO:0007669"/>
    <property type="project" value="InterPro"/>
</dbReference>
<dbReference type="InterPro" id="IPR003367">
    <property type="entry name" value="Thrombospondin_3-like_rpt"/>
</dbReference>
<feature type="domain" description="OmpA-like" evidence="12">
    <location>
        <begin position="319"/>
        <end position="432"/>
    </location>
</feature>
<dbReference type="InterPro" id="IPR050330">
    <property type="entry name" value="Bact_OuterMem_StrucFunc"/>
</dbReference>
<dbReference type="InterPro" id="IPR011250">
    <property type="entry name" value="OMP/PagP_B-barrel"/>
</dbReference>
<dbReference type="InterPro" id="IPR036737">
    <property type="entry name" value="OmpA-like_sf"/>
</dbReference>
<dbReference type="InterPro" id="IPR006664">
    <property type="entry name" value="OMP_bac"/>
</dbReference>
<dbReference type="PANTHER" id="PTHR30329:SF21">
    <property type="entry name" value="LIPOPROTEIN YIAD-RELATED"/>
    <property type="match status" value="1"/>
</dbReference>
<keyword evidence="8 10" id="KW-0472">Membrane</keyword>
<reference evidence="13" key="1">
    <citation type="submission" date="2022-07" db="EMBL/GenBank/DDBJ databases">
        <title>Description and genome-wide analysis of Profundicola chukchiensis gen. nov., sp. nov., marine bacteria isolated from bottom sediments of the Chukchi Sea.</title>
        <authorList>
            <person name="Romanenko L."/>
            <person name="Otstavnykh N."/>
            <person name="Kurilenko V."/>
            <person name="Eremeev V."/>
            <person name="Velansky P."/>
            <person name="Mikhailov V."/>
            <person name="Isaeva M."/>
        </authorList>
    </citation>
    <scope>NUCLEOTIDE SEQUENCE</scope>
    <source>
        <strain evidence="13">KMM 9713</strain>
    </source>
</reference>
<dbReference type="PRINTS" id="PR01021">
    <property type="entry name" value="OMPADOMAIN"/>
</dbReference>
<keyword evidence="6" id="KW-0406">Ion transport</keyword>
<dbReference type="GO" id="GO:0015288">
    <property type="term" value="F:porin activity"/>
    <property type="evidence" value="ECO:0007669"/>
    <property type="project" value="UniProtKB-KW"/>
</dbReference>
<evidence type="ECO:0000256" key="2">
    <source>
        <dbReference type="ARBA" id="ARBA00022448"/>
    </source>
</evidence>
<organism evidence="13 14">
    <name type="scientific">Profundicola chukchiensis</name>
    <dbReference type="NCBI Taxonomy" id="2961959"/>
    <lineage>
        <taxon>Bacteria</taxon>
        <taxon>Pseudomonadati</taxon>
        <taxon>Bacteroidota</taxon>
        <taxon>Flavobacteriia</taxon>
        <taxon>Flavobacteriales</taxon>
        <taxon>Weeksellaceae</taxon>
        <taxon>Profundicola</taxon>
    </lineage>
</organism>
<gene>
    <name evidence="13" type="ORF">NMK71_09565</name>
</gene>
<dbReference type="SUPFAM" id="SSF103088">
    <property type="entry name" value="OmpA-like"/>
    <property type="match status" value="1"/>
</dbReference>
<comment type="subcellular location">
    <subcellularLocation>
        <location evidence="1">Cell outer membrane</location>
        <topology evidence="1">Multi-pass membrane protein</topology>
    </subcellularLocation>
</comment>
<evidence type="ECO:0000256" key="5">
    <source>
        <dbReference type="ARBA" id="ARBA00022729"/>
    </source>
</evidence>
<dbReference type="PANTHER" id="PTHR30329">
    <property type="entry name" value="STATOR ELEMENT OF FLAGELLAR MOTOR COMPLEX"/>
    <property type="match status" value="1"/>
</dbReference>
<keyword evidence="14" id="KW-1185">Reference proteome</keyword>
<protein>
    <submittedName>
        <fullName evidence="13">OmpA family protein</fullName>
    </submittedName>
</protein>
<proteinExistence type="predicted"/>
<dbReference type="RefSeq" id="WP_304421018.1">
    <property type="nucleotide sequence ID" value="NZ_JANCMU010000006.1"/>
</dbReference>
<keyword evidence="5 11" id="KW-0732">Signal</keyword>
<evidence type="ECO:0000256" key="6">
    <source>
        <dbReference type="ARBA" id="ARBA00023065"/>
    </source>
</evidence>
<dbReference type="GO" id="GO:0009279">
    <property type="term" value="C:cell outer membrane"/>
    <property type="evidence" value="ECO:0007669"/>
    <property type="project" value="UniProtKB-SubCell"/>
</dbReference>
<keyword evidence="2" id="KW-0813">Transport</keyword>
<dbReference type="CDD" id="cd07185">
    <property type="entry name" value="OmpA_C-like"/>
    <property type="match status" value="1"/>
</dbReference>
<evidence type="ECO:0000256" key="10">
    <source>
        <dbReference type="PROSITE-ProRule" id="PRU00473"/>
    </source>
</evidence>
<feature type="chain" id="PRO_5040801156" evidence="11">
    <location>
        <begin position="21"/>
        <end position="432"/>
    </location>
</feature>
<dbReference type="Gene3D" id="3.30.1330.60">
    <property type="entry name" value="OmpA-like domain"/>
    <property type="match status" value="1"/>
</dbReference>
<dbReference type="InterPro" id="IPR006665">
    <property type="entry name" value="OmpA-like"/>
</dbReference>
<name>A0A9X4RV00_9FLAO</name>
<keyword evidence="7" id="KW-0626">Porin</keyword>
<dbReference type="PROSITE" id="PS51123">
    <property type="entry name" value="OMPA_2"/>
    <property type="match status" value="1"/>
</dbReference>
<dbReference type="GO" id="GO:0005509">
    <property type="term" value="F:calcium ion binding"/>
    <property type="evidence" value="ECO:0007669"/>
    <property type="project" value="InterPro"/>
</dbReference>
<evidence type="ECO:0000313" key="14">
    <source>
        <dbReference type="Proteomes" id="UP001152599"/>
    </source>
</evidence>